<evidence type="ECO:0000256" key="2">
    <source>
        <dbReference type="ARBA" id="ARBA00006236"/>
    </source>
</evidence>
<feature type="transmembrane region" description="Helical" evidence="8">
    <location>
        <begin position="174"/>
        <end position="192"/>
    </location>
</feature>
<evidence type="ECO:0000256" key="8">
    <source>
        <dbReference type="RuleBase" id="RU365088"/>
    </source>
</evidence>
<organism evidence="10 11">
    <name type="scientific">Rhabdonatronobacter sediminivivens</name>
    <dbReference type="NCBI Taxonomy" id="2743469"/>
    <lineage>
        <taxon>Bacteria</taxon>
        <taxon>Pseudomonadati</taxon>
        <taxon>Pseudomonadota</taxon>
        <taxon>Alphaproteobacteria</taxon>
        <taxon>Rhodobacterales</taxon>
        <taxon>Paracoccaceae</taxon>
        <taxon>Rhabdonatronobacter</taxon>
    </lineage>
</organism>
<keyword evidence="8" id="KW-0997">Cell inner membrane</keyword>
<dbReference type="PANTHER" id="PTHR23502:SF132">
    <property type="entry name" value="POLYAMINE TRANSPORTER 2-RELATED"/>
    <property type="match status" value="1"/>
</dbReference>
<gene>
    <name evidence="10" type="ORF">HUK65_02665</name>
</gene>
<keyword evidence="6 8" id="KW-1133">Transmembrane helix</keyword>
<keyword evidence="11" id="KW-1185">Reference proteome</keyword>
<feature type="transmembrane region" description="Helical" evidence="8">
    <location>
        <begin position="318"/>
        <end position="339"/>
    </location>
</feature>
<feature type="transmembrane region" description="Helical" evidence="8">
    <location>
        <begin position="293"/>
        <end position="312"/>
    </location>
</feature>
<dbReference type="Gene3D" id="1.20.1720.10">
    <property type="entry name" value="Multidrug resistance protein D"/>
    <property type="match status" value="1"/>
</dbReference>
<feature type="transmembrane region" description="Helical" evidence="8">
    <location>
        <begin position="261"/>
        <end position="281"/>
    </location>
</feature>
<dbReference type="SUPFAM" id="SSF103473">
    <property type="entry name" value="MFS general substrate transporter"/>
    <property type="match status" value="1"/>
</dbReference>
<comment type="subcellular location">
    <subcellularLocation>
        <location evidence="8">Cell inner membrane</location>
        <topology evidence="8">Multi-pass membrane protein</topology>
    </subcellularLocation>
    <subcellularLocation>
        <location evidence="1">Cell membrane</location>
        <topology evidence="1">Multi-pass membrane protein</topology>
    </subcellularLocation>
</comment>
<keyword evidence="4" id="KW-1003">Cell membrane</keyword>
<keyword evidence="3 8" id="KW-0813">Transport</keyword>
<dbReference type="PROSITE" id="PS50850">
    <property type="entry name" value="MFS"/>
    <property type="match status" value="1"/>
</dbReference>
<dbReference type="Proteomes" id="UP000529417">
    <property type="component" value="Unassembled WGS sequence"/>
</dbReference>
<evidence type="ECO:0000259" key="9">
    <source>
        <dbReference type="PROSITE" id="PS50850"/>
    </source>
</evidence>
<keyword evidence="7 8" id="KW-0472">Membrane</keyword>
<reference evidence="10 11" key="1">
    <citation type="journal article" date="2000" name="Arch. Microbiol.">
        <title>Rhodobaca bogoriensis gen. nov. and sp. nov., an alkaliphilic purple nonsulfur bacterium from African Rift Valley soda lakes.</title>
        <authorList>
            <person name="Milford A.D."/>
            <person name="Achenbach L.A."/>
            <person name="Jung D.O."/>
            <person name="Madigan M.T."/>
        </authorList>
    </citation>
    <scope>NUCLEOTIDE SEQUENCE [LARGE SCALE GENOMIC DNA]</scope>
    <source>
        <strain evidence="10 11">2376</strain>
    </source>
</reference>
<dbReference type="CDD" id="cd17320">
    <property type="entry name" value="MFS_MdfA_MDR_like"/>
    <property type="match status" value="1"/>
</dbReference>
<name>A0A7Z0HXW3_9RHOB</name>
<evidence type="ECO:0000256" key="4">
    <source>
        <dbReference type="ARBA" id="ARBA00022475"/>
    </source>
</evidence>
<proteinExistence type="inferred from homology"/>
<comment type="similarity">
    <text evidence="2 8">Belongs to the major facilitator superfamily. Bcr/CmlA family.</text>
</comment>
<dbReference type="InterPro" id="IPR011701">
    <property type="entry name" value="MFS"/>
</dbReference>
<feature type="transmembrane region" description="Helical" evidence="8">
    <location>
        <begin position="226"/>
        <end position="249"/>
    </location>
</feature>
<feature type="transmembrane region" description="Helical" evidence="8">
    <location>
        <begin position="54"/>
        <end position="74"/>
    </location>
</feature>
<dbReference type="AlphaFoldDB" id="A0A7Z0HXW3"/>
<feature type="transmembrane region" description="Helical" evidence="8">
    <location>
        <begin position="351"/>
        <end position="375"/>
    </location>
</feature>
<evidence type="ECO:0000256" key="5">
    <source>
        <dbReference type="ARBA" id="ARBA00022692"/>
    </source>
</evidence>
<evidence type="ECO:0000313" key="10">
    <source>
        <dbReference type="EMBL" id="NYS23879.1"/>
    </source>
</evidence>
<feature type="transmembrane region" description="Helical" evidence="8">
    <location>
        <begin position="144"/>
        <end position="168"/>
    </location>
</feature>
<feature type="transmembrane region" description="Helical" evidence="8">
    <location>
        <begin position="12"/>
        <end position="34"/>
    </location>
</feature>
<evidence type="ECO:0000256" key="1">
    <source>
        <dbReference type="ARBA" id="ARBA00004651"/>
    </source>
</evidence>
<dbReference type="GO" id="GO:0005886">
    <property type="term" value="C:plasma membrane"/>
    <property type="evidence" value="ECO:0007669"/>
    <property type="project" value="UniProtKB-SubCell"/>
</dbReference>
<dbReference type="EMBL" id="JACBXS010000004">
    <property type="protein sequence ID" value="NYS23879.1"/>
    <property type="molecule type" value="Genomic_DNA"/>
</dbReference>
<dbReference type="InterPro" id="IPR004812">
    <property type="entry name" value="Efflux_drug-R_Bcr/CmlA"/>
</dbReference>
<dbReference type="NCBIfam" id="TIGR00710">
    <property type="entry name" value="efflux_Bcr_CflA"/>
    <property type="match status" value="1"/>
</dbReference>
<evidence type="ECO:0000256" key="7">
    <source>
        <dbReference type="ARBA" id="ARBA00023136"/>
    </source>
</evidence>
<sequence length="410" mass="43539">MTQTTPDTPAQPGIRFAEFVALMALMFSTIAFAIDAMLPALPRIGAELAPDAAHRAQLVVTTFVLGMGLGTLVCGPLSDALGRKPVMIWGIGLFVLAALVAARAETLETLLAARFVQGLGAAAPRVVALAMVRDRYQGRMMARVVSIVMTLFILVPAVAPAIGAGLIWIWDWRAIFLAFCLFGLTSASWLALRQPETLTPEARRPLRPALMAAAISEILSNRAVRAYIVVLACAFGSMFTWLSSAPLIFDDVFDRAASFPFWFAALALMAGASNIVNARLVMRLGMRKLATSAFALQVAVSVPVAGLMALGLPAPFDFALFFGYMCVVFFSLGLTFGNLNALALQPLGHIAGMGAAVIGSIYTVLAVGIAVPITMAYNQTPLPPVLGTLACTTLALIFMARARRFDPEDG</sequence>
<dbReference type="GO" id="GO:1990961">
    <property type="term" value="P:xenobiotic detoxification by transmembrane export across the plasma membrane"/>
    <property type="evidence" value="ECO:0007669"/>
    <property type="project" value="InterPro"/>
</dbReference>
<comment type="caution">
    <text evidence="10">The sequence shown here is derived from an EMBL/GenBank/DDBJ whole genome shotgun (WGS) entry which is preliminary data.</text>
</comment>
<dbReference type="PANTHER" id="PTHR23502">
    <property type="entry name" value="MAJOR FACILITATOR SUPERFAMILY"/>
    <property type="match status" value="1"/>
</dbReference>
<dbReference type="InterPro" id="IPR020846">
    <property type="entry name" value="MFS_dom"/>
</dbReference>
<dbReference type="InterPro" id="IPR036259">
    <property type="entry name" value="MFS_trans_sf"/>
</dbReference>
<feature type="domain" description="Major facilitator superfamily (MFS) profile" evidence="9">
    <location>
        <begin position="19"/>
        <end position="405"/>
    </location>
</feature>
<evidence type="ECO:0000256" key="6">
    <source>
        <dbReference type="ARBA" id="ARBA00022989"/>
    </source>
</evidence>
<evidence type="ECO:0000256" key="3">
    <source>
        <dbReference type="ARBA" id="ARBA00022448"/>
    </source>
</evidence>
<protein>
    <recommendedName>
        <fullName evidence="8">Bcr/CflA family efflux transporter</fullName>
    </recommendedName>
</protein>
<feature type="transmembrane region" description="Helical" evidence="8">
    <location>
        <begin position="381"/>
        <end position="400"/>
    </location>
</feature>
<feature type="transmembrane region" description="Helical" evidence="8">
    <location>
        <begin position="110"/>
        <end position="132"/>
    </location>
</feature>
<dbReference type="GO" id="GO:0042910">
    <property type="term" value="F:xenobiotic transmembrane transporter activity"/>
    <property type="evidence" value="ECO:0007669"/>
    <property type="project" value="InterPro"/>
</dbReference>
<evidence type="ECO:0000313" key="11">
    <source>
        <dbReference type="Proteomes" id="UP000529417"/>
    </source>
</evidence>
<dbReference type="Pfam" id="PF07690">
    <property type="entry name" value="MFS_1"/>
    <property type="match status" value="1"/>
</dbReference>
<dbReference type="RefSeq" id="WP_179904585.1">
    <property type="nucleotide sequence ID" value="NZ_JACBXS010000004.1"/>
</dbReference>
<accession>A0A7Z0HXW3</accession>
<keyword evidence="5 8" id="KW-0812">Transmembrane</keyword>
<feature type="transmembrane region" description="Helical" evidence="8">
    <location>
        <begin position="86"/>
        <end position="104"/>
    </location>
</feature>